<sequence>MYYRLELRFSPPRDSHAPPGRNVRSLLLCLPTPQFSAGLVRKIVTRVARCYRSRAIGVLERKVEITRLLGPRNEMRPVLATDVAREHFFLTRDKGMLDVEGYMHRYSYKWEGRDLGATLGAAFRVRLAKYRTSIIARVLECEYEFLLNPLGMEGCPRESSRLTLGCPPGVDLTTGEFYDRQIQTLNEVVAADAQDKPGVVDRNWTKQGKDGAMLIEVCPAFVGPSRGLKLVVFEVVVGVPPDRLCAELPVGRDVEITLNLSKDEYLHADGILLKHYASTRDTSLIDIAGCCSRYTYKSLIPQAPTAGAPVFVERSRRDYAKYRSLLIVEVHEVNVVYKDNPLGKEVPSVAGVGALASPLDVLAGADEDTVKLFHLQAAKLQTIIDEDLKETPGEVTTSWLKKTANGSPLIDVMIMGTPRDLAMRMNLVPGTDLELTVSLCKDERLDADGARFKPQEFSAWDPMVATDLCCRNRETVRLWSRASKLSATTTMEKDEETLRQVTRIAGMLRARTLDDDVCDLDYGAIRHSSLGENAQRFLYVDFRRMESIHSLEGKRGHSVWSWYRPLIAGRKQAKICTVLHLVEFTPSSGHFSKQLAALKQLIHDENMLPFVKTIVSWVDVADHVAKVIVCDESEHSRVRVGDCVIWNIASGRCDVSYVEQNRVLADEVYPVDLGMTRDKTMKYRGAHSLLFLIRNASSTLARVRKPLPAVYIGWVEGQIHQIRAEFGFRYINGKGEVPDSCSLLGPRINGFPPINVGRQQYDTIVLTEGEMRLWNGGDWAFALGRQLRAAISLQRHDGLPNAQHTFTEWLQYFSVSDNPEGWVT</sequence>
<dbReference type="AlphaFoldDB" id="A0AAV9ZL03"/>
<accession>A0AAV9ZL03</accession>
<proteinExistence type="predicted"/>
<evidence type="ECO:0000313" key="1">
    <source>
        <dbReference type="EMBL" id="KAK6975094.1"/>
    </source>
</evidence>
<comment type="caution">
    <text evidence="2">The sequence shown here is derived from an EMBL/GenBank/DDBJ whole genome shotgun (WGS) entry which is preliminary data.</text>
</comment>
<protein>
    <submittedName>
        <fullName evidence="2">Uncharacterized protein</fullName>
    </submittedName>
</protein>
<gene>
    <name evidence="2" type="ORF">R3P38DRAFT_2806279</name>
    <name evidence="1" type="ORF">R3P38DRAFT_2811116</name>
</gene>
<dbReference type="EMBL" id="JAWWNJ010000134">
    <property type="protein sequence ID" value="KAK6984904.1"/>
    <property type="molecule type" value="Genomic_DNA"/>
</dbReference>
<keyword evidence="3" id="KW-1185">Reference proteome</keyword>
<dbReference type="EMBL" id="JAWWNJ010000175">
    <property type="protein sequence ID" value="KAK6975094.1"/>
    <property type="molecule type" value="Genomic_DNA"/>
</dbReference>
<name>A0AAV9ZL03_9AGAR</name>
<evidence type="ECO:0000313" key="2">
    <source>
        <dbReference type="EMBL" id="KAK6984904.1"/>
    </source>
</evidence>
<evidence type="ECO:0000313" key="3">
    <source>
        <dbReference type="Proteomes" id="UP001362999"/>
    </source>
</evidence>
<organism evidence="2 3">
    <name type="scientific">Favolaschia claudopus</name>
    <dbReference type="NCBI Taxonomy" id="2862362"/>
    <lineage>
        <taxon>Eukaryota</taxon>
        <taxon>Fungi</taxon>
        <taxon>Dikarya</taxon>
        <taxon>Basidiomycota</taxon>
        <taxon>Agaricomycotina</taxon>
        <taxon>Agaricomycetes</taxon>
        <taxon>Agaricomycetidae</taxon>
        <taxon>Agaricales</taxon>
        <taxon>Marasmiineae</taxon>
        <taxon>Mycenaceae</taxon>
        <taxon>Favolaschia</taxon>
    </lineage>
</organism>
<dbReference type="Proteomes" id="UP001362999">
    <property type="component" value="Unassembled WGS sequence"/>
</dbReference>
<reference evidence="2 3" key="1">
    <citation type="journal article" date="2024" name="J Genomics">
        <title>Draft genome sequencing and assembly of Favolaschia claudopus CIRM-BRFM 2984 isolated from oak limbs.</title>
        <authorList>
            <person name="Navarro D."/>
            <person name="Drula E."/>
            <person name="Chaduli D."/>
            <person name="Cazenave R."/>
            <person name="Ahrendt S."/>
            <person name="Wang J."/>
            <person name="Lipzen A."/>
            <person name="Daum C."/>
            <person name="Barry K."/>
            <person name="Grigoriev I.V."/>
            <person name="Favel A."/>
            <person name="Rosso M.N."/>
            <person name="Martin F."/>
        </authorList>
    </citation>
    <scope>NUCLEOTIDE SEQUENCE [LARGE SCALE GENOMIC DNA]</scope>
    <source>
        <strain evidence="2 3">CIRM-BRFM 2984</strain>
    </source>
</reference>